<comment type="similarity">
    <text evidence="2">Belongs to the CPA3 antiporters (TC 2.A.63) subunit E family.</text>
</comment>
<sequence>MTQRQPSHSDHASVRPALVRAVPLFGLWVIMTGTAPADLLVGVGVAALATRLSLDLLPPTSRRYDQAALVRLVIHFLYQSVVAGLDVARRAFDPRLPLRPGFVTYPARSPSGLFRSVFTAWTSLQPGTLPTGRAPAGGDAARGDERGIVYHALDIDIPVVDQLAAAEATLARVVRDVGGP</sequence>
<keyword evidence="3" id="KW-1003">Cell membrane</keyword>
<comment type="caution">
    <text evidence="8">The sequence shown here is derived from an EMBL/GenBank/DDBJ whole genome shotgun (WGS) entry which is preliminary data.</text>
</comment>
<dbReference type="PANTHER" id="PTHR34584">
    <property type="entry name" value="NA(+)/H(+) ANTIPORTER SUBUNIT E1"/>
    <property type="match status" value="1"/>
</dbReference>
<keyword evidence="6 7" id="KW-0472">Membrane</keyword>
<proteinExistence type="inferred from homology"/>
<evidence type="ECO:0000256" key="6">
    <source>
        <dbReference type="ARBA" id="ARBA00023136"/>
    </source>
</evidence>
<keyword evidence="5 7" id="KW-1133">Transmembrane helix</keyword>
<evidence type="ECO:0000313" key="9">
    <source>
        <dbReference type="Proteomes" id="UP001597314"/>
    </source>
</evidence>
<evidence type="ECO:0000256" key="5">
    <source>
        <dbReference type="ARBA" id="ARBA00022989"/>
    </source>
</evidence>
<keyword evidence="4 7" id="KW-0812">Transmembrane</keyword>
<name>A0ABW5AM28_9BRAD</name>
<gene>
    <name evidence="8" type="ORF">ACFSOX_15070</name>
</gene>
<dbReference type="EMBL" id="JBHUIW010000017">
    <property type="protein sequence ID" value="MFD2183477.1"/>
    <property type="molecule type" value="Genomic_DNA"/>
</dbReference>
<dbReference type="Proteomes" id="UP001597314">
    <property type="component" value="Unassembled WGS sequence"/>
</dbReference>
<dbReference type="PANTHER" id="PTHR34584:SF1">
    <property type="entry name" value="NA(+)_H(+) ANTIPORTER SUBUNIT E1"/>
    <property type="match status" value="1"/>
</dbReference>
<evidence type="ECO:0000256" key="1">
    <source>
        <dbReference type="ARBA" id="ARBA00004651"/>
    </source>
</evidence>
<reference evidence="9" key="1">
    <citation type="journal article" date="2019" name="Int. J. Syst. Evol. Microbiol.">
        <title>The Global Catalogue of Microorganisms (GCM) 10K type strain sequencing project: providing services to taxonomists for standard genome sequencing and annotation.</title>
        <authorList>
            <consortium name="The Broad Institute Genomics Platform"/>
            <consortium name="The Broad Institute Genome Sequencing Center for Infectious Disease"/>
            <person name="Wu L."/>
            <person name="Ma J."/>
        </authorList>
    </citation>
    <scope>NUCLEOTIDE SEQUENCE [LARGE SCALE GENOMIC DNA]</scope>
    <source>
        <strain evidence="9">CGMCC 1.6774</strain>
    </source>
</reference>
<dbReference type="Pfam" id="PF01899">
    <property type="entry name" value="MNHE"/>
    <property type="match status" value="1"/>
</dbReference>
<feature type="transmembrane region" description="Helical" evidence="7">
    <location>
        <begin position="21"/>
        <end position="48"/>
    </location>
</feature>
<protein>
    <submittedName>
        <fullName evidence="8">Na+/H+ antiporter subunit E</fullName>
    </submittedName>
</protein>
<accession>A0ABW5AM28</accession>
<evidence type="ECO:0000256" key="3">
    <source>
        <dbReference type="ARBA" id="ARBA00022475"/>
    </source>
</evidence>
<dbReference type="RefSeq" id="WP_378478632.1">
    <property type="nucleotide sequence ID" value="NZ_JBHUIW010000017.1"/>
</dbReference>
<keyword evidence="9" id="KW-1185">Reference proteome</keyword>
<organism evidence="8 9">
    <name type="scientific">Rhodoplanes azumiensis</name>
    <dbReference type="NCBI Taxonomy" id="1897628"/>
    <lineage>
        <taxon>Bacteria</taxon>
        <taxon>Pseudomonadati</taxon>
        <taxon>Pseudomonadota</taxon>
        <taxon>Alphaproteobacteria</taxon>
        <taxon>Hyphomicrobiales</taxon>
        <taxon>Nitrobacteraceae</taxon>
        <taxon>Rhodoplanes</taxon>
    </lineage>
</organism>
<dbReference type="InterPro" id="IPR002758">
    <property type="entry name" value="Cation_antiport_E"/>
</dbReference>
<evidence type="ECO:0000256" key="4">
    <source>
        <dbReference type="ARBA" id="ARBA00022692"/>
    </source>
</evidence>
<comment type="subcellular location">
    <subcellularLocation>
        <location evidence="1">Cell membrane</location>
        <topology evidence="1">Multi-pass membrane protein</topology>
    </subcellularLocation>
</comment>
<evidence type="ECO:0000256" key="7">
    <source>
        <dbReference type="SAM" id="Phobius"/>
    </source>
</evidence>
<evidence type="ECO:0000313" key="8">
    <source>
        <dbReference type="EMBL" id="MFD2183477.1"/>
    </source>
</evidence>
<evidence type="ECO:0000256" key="2">
    <source>
        <dbReference type="ARBA" id="ARBA00006228"/>
    </source>
</evidence>